<protein>
    <submittedName>
        <fullName evidence="5">Uncharacterized protein</fullName>
    </submittedName>
</protein>
<dbReference type="GeneID" id="9473049"/>
<dbReference type="HOGENOM" id="CLU_021613_0_0_1"/>
<dbReference type="InterPro" id="IPR001611">
    <property type="entry name" value="Leu-rich_rpt"/>
</dbReference>
<dbReference type="InterPro" id="IPR027038">
    <property type="entry name" value="RanGap"/>
</dbReference>
<evidence type="ECO:0000256" key="1">
    <source>
        <dbReference type="ARBA" id="ARBA00022468"/>
    </source>
</evidence>
<feature type="compositionally biased region" description="Acidic residues" evidence="4">
    <location>
        <begin position="85"/>
        <end position="97"/>
    </location>
</feature>
<evidence type="ECO:0000256" key="3">
    <source>
        <dbReference type="ARBA" id="ARBA00022737"/>
    </source>
</evidence>
<dbReference type="PANTHER" id="PTHR24113">
    <property type="entry name" value="RAN GTPASE-ACTIVATING PROTEIN 1"/>
    <property type="match status" value="1"/>
</dbReference>
<keyword evidence="6" id="KW-1185">Reference proteome</keyword>
<dbReference type="Proteomes" id="UP000006643">
    <property type="component" value="Unassembled WGS sequence"/>
</dbReference>
<evidence type="ECO:0000256" key="4">
    <source>
        <dbReference type="SAM" id="MobiDB-lite"/>
    </source>
</evidence>
<organism evidence="5 6">
    <name type="scientific">Phytophthora infestans (strain T30-4)</name>
    <name type="common">Potato late blight agent</name>
    <dbReference type="NCBI Taxonomy" id="403677"/>
    <lineage>
        <taxon>Eukaryota</taxon>
        <taxon>Sar</taxon>
        <taxon>Stramenopiles</taxon>
        <taxon>Oomycota</taxon>
        <taxon>Peronosporomycetes</taxon>
        <taxon>Peronosporales</taxon>
        <taxon>Peronosporaceae</taxon>
        <taxon>Phytophthora</taxon>
    </lineage>
</organism>
<keyword evidence="3" id="KW-0677">Repeat</keyword>
<dbReference type="InParanoid" id="D0MS42"/>
<evidence type="ECO:0000313" key="5">
    <source>
        <dbReference type="EMBL" id="EEY58311.1"/>
    </source>
</evidence>
<dbReference type="Pfam" id="PF13516">
    <property type="entry name" value="LRR_6"/>
    <property type="match status" value="2"/>
</dbReference>
<feature type="region of interest" description="Disordered" evidence="4">
    <location>
        <begin position="81"/>
        <end position="100"/>
    </location>
</feature>
<dbReference type="Gene3D" id="3.80.10.10">
    <property type="entry name" value="Ribonuclease Inhibitor"/>
    <property type="match status" value="1"/>
</dbReference>
<dbReference type="KEGG" id="pif:PITG_00963"/>
<dbReference type="RefSeq" id="XP_002909497.1">
    <property type="nucleotide sequence ID" value="XM_002909451.1"/>
</dbReference>
<evidence type="ECO:0000256" key="2">
    <source>
        <dbReference type="ARBA" id="ARBA00022614"/>
    </source>
</evidence>
<dbReference type="GO" id="GO:0006913">
    <property type="term" value="P:nucleocytoplasmic transport"/>
    <property type="evidence" value="ECO:0007669"/>
    <property type="project" value="TreeGrafter"/>
</dbReference>
<dbReference type="GO" id="GO:0005829">
    <property type="term" value="C:cytosol"/>
    <property type="evidence" value="ECO:0007669"/>
    <property type="project" value="TreeGrafter"/>
</dbReference>
<reference evidence="6" key="1">
    <citation type="journal article" date="2009" name="Nature">
        <title>Genome sequence and analysis of the Irish potato famine pathogen Phytophthora infestans.</title>
        <authorList>
            <consortium name="The Broad Institute Genome Sequencing Platform"/>
            <person name="Haas B.J."/>
            <person name="Kamoun S."/>
            <person name="Zody M.C."/>
            <person name="Jiang R.H."/>
            <person name="Handsaker R.E."/>
            <person name="Cano L.M."/>
            <person name="Grabherr M."/>
            <person name="Kodira C.D."/>
            <person name="Raffaele S."/>
            <person name="Torto-Alalibo T."/>
            <person name="Bozkurt T.O."/>
            <person name="Ah-Fong A.M."/>
            <person name="Alvarado L."/>
            <person name="Anderson V.L."/>
            <person name="Armstrong M.R."/>
            <person name="Avrova A."/>
            <person name="Baxter L."/>
            <person name="Beynon J."/>
            <person name="Boevink P.C."/>
            <person name="Bollmann S.R."/>
            <person name="Bos J.I."/>
            <person name="Bulone V."/>
            <person name="Cai G."/>
            <person name="Cakir C."/>
            <person name="Carrington J.C."/>
            <person name="Chawner M."/>
            <person name="Conti L."/>
            <person name="Costanzo S."/>
            <person name="Ewan R."/>
            <person name="Fahlgren N."/>
            <person name="Fischbach M.A."/>
            <person name="Fugelstad J."/>
            <person name="Gilroy E.M."/>
            <person name="Gnerre S."/>
            <person name="Green P.J."/>
            <person name="Grenville-Briggs L.J."/>
            <person name="Griffith J."/>
            <person name="Grunwald N.J."/>
            <person name="Horn K."/>
            <person name="Horner N.R."/>
            <person name="Hu C.H."/>
            <person name="Huitema E."/>
            <person name="Jeong D.H."/>
            <person name="Jones A.M."/>
            <person name="Jones J.D."/>
            <person name="Jones R.W."/>
            <person name="Karlsson E.K."/>
            <person name="Kunjeti S.G."/>
            <person name="Lamour K."/>
            <person name="Liu Z."/>
            <person name="Ma L."/>
            <person name="Maclean D."/>
            <person name="Chibucos M.C."/>
            <person name="McDonald H."/>
            <person name="McWalters J."/>
            <person name="Meijer H.J."/>
            <person name="Morgan W."/>
            <person name="Morris P.F."/>
            <person name="Munro C.A."/>
            <person name="O'Neill K."/>
            <person name="Ospina-Giraldo M."/>
            <person name="Pinzon A."/>
            <person name="Pritchard L."/>
            <person name="Ramsahoye B."/>
            <person name="Ren Q."/>
            <person name="Restrepo S."/>
            <person name="Roy S."/>
            <person name="Sadanandom A."/>
            <person name="Savidor A."/>
            <person name="Schornack S."/>
            <person name="Schwartz D.C."/>
            <person name="Schumann U.D."/>
            <person name="Schwessinger B."/>
            <person name="Seyer L."/>
            <person name="Sharpe T."/>
            <person name="Silvar C."/>
            <person name="Song J."/>
            <person name="Studholme D.J."/>
            <person name="Sykes S."/>
            <person name="Thines M."/>
            <person name="van de Vondervoort P.J."/>
            <person name="Phuntumart V."/>
            <person name="Wawra S."/>
            <person name="Weide R."/>
            <person name="Win J."/>
            <person name="Young C."/>
            <person name="Zhou S."/>
            <person name="Fry W."/>
            <person name="Meyers B.C."/>
            <person name="van West P."/>
            <person name="Ristaino J."/>
            <person name="Govers F."/>
            <person name="Birch P.R."/>
            <person name="Whisson S.C."/>
            <person name="Judelson H.S."/>
            <person name="Nusbaum C."/>
        </authorList>
    </citation>
    <scope>NUCLEOTIDE SEQUENCE [LARGE SCALE GENOMIC DNA]</scope>
    <source>
        <strain evidence="6">T30-4</strain>
    </source>
</reference>
<evidence type="ECO:0000313" key="6">
    <source>
        <dbReference type="Proteomes" id="UP000006643"/>
    </source>
</evidence>
<name>D0MS42_PHYIT</name>
<dbReference type="GO" id="GO:0048471">
    <property type="term" value="C:perinuclear region of cytoplasm"/>
    <property type="evidence" value="ECO:0007669"/>
    <property type="project" value="TreeGrafter"/>
</dbReference>
<dbReference type="AlphaFoldDB" id="D0MS42"/>
<sequence length="662" mass="74907">MRRRHPRESKLRLSKSTSPMARQAQPSAIVPKSRHENELSGDSDDDEVDTNLDEDLLTEIRTLVEKEKYLEQLQDQLRQEHGGDIDDSASDNGDDNDNELHLRRVRPKPRGEDATKVKSLQTRVAPYKNVEIAREHFRICFVEVNLVQLRDLRTLVLVGQDLNILHLRTLSKNLFLFSALKSVNLSDNQLDDSGSKEIQQLRQGGKRSSLHSLGLCFAEVSRRVVLNIVKTANRLTALDLSFAFIGIPGAQVVAAALRIDGYSTLTQLNMRCNRTKSMGARAILEALGTNERLTALDLSHNEIRSDILDAVVELLQCNKVLSRLDLSRNEMIRVDSEEELRCLRDAVVDHGGLLSLGQLKSLGANEAQERELQSALNKNRIADDHVVLASINTATSPPTDEAVPRTRPMASTIVELDDSASQTTVWQRKITESGRISLKWRMAVRTKPSASGREPHNSPLEWQLIVNRTCEVRGSLHDEAASAHLRLEEAVAYCDAGDTMFLKLGLDHQTREKLSDAKQLHKVYVKDIVFIPHHRVYIHTTGIYRLLVRVQFPMQLPTTKKEIGHMLEARFWWKLQRSSCWNPHTNSVVLEGRYSDMHGVVQRGHNVVFYLPAMEWMAGEYLQLSVTAPSDDMELRVVQFQLFHEVDSWENPSTQACLSFTA</sequence>
<proteinExistence type="predicted"/>
<dbReference type="OrthoDB" id="120976at2759"/>
<dbReference type="OMA" id="PHHRVYI"/>
<dbReference type="eggNOG" id="KOG4308">
    <property type="taxonomic scope" value="Eukaryota"/>
</dbReference>
<accession>D0MS42</accession>
<dbReference type="EMBL" id="DS028118">
    <property type="protein sequence ID" value="EEY58311.1"/>
    <property type="molecule type" value="Genomic_DNA"/>
</dbReference>
<dbReference type="SUPFAM" id="SSF52047">
    <property type="entry name" value="RNI-like"/>
    <property type="match status" value="1"/>
</dbReference>
<feature type="compositionally biased region" description="Acidic residues" evidence="4">
    <location>
        <begin position="39"/>
        <end position="53"/>
    </location>
</feature>
<keyword evidence="1" id="KW-0343">GTPase activation</keyword>
<dbReference type="GO" id="GO:0005634">
    <property type="term" value="C:nucleus"/>
    <property type="evidence" value="ECO:0007669"/>
    <property type="project" value="TreeGrafter"/>
</dbReference>
<keyword evidence="2" id="KW-0433">Leucine-rich repeat</keyword>
<gene>
    <name evidence="5" type="ORF">PITG_00963</name>
</gene>
<feature type="region of interest" description="Disordered" evidence="4">
    <location>
        <begin position="1"/>
        <end position="53"/>
    </location>
</feature>
<dbReference type="VEuPathDB" id="FungiDB:PITG_00963"/>
<feature type="compositionally biased region" description="Polar residues" evidence="4">
    <location>
        <begin position="14"/>
        <end position="26"/>
    </location>
</feature>
<dbReference type="GO" id="GO:0005096">
    <property type="term" value="F:GTPase activator activity"/>
    <property type="evidence" value="ECO:0007669"/>
    <property type="project" value="UniProtKB-KW"/>
</dbReference>
<dbReference type="InterPro" id="IPR032675">
    <property type="entry name" value="LRR_dom_sf"/>
</dbReference>
<dbReference type="GO" id="GO:0031267">
    <property type="term" value="F:small GTPase binding"/>
    <property type="evidence" value="ECO:0007669"/>
    <property type="project" value="TreeGrafter"/>
</dbReference>
<dbReference type="PANTHER" id="PTHR24113:SF12">
    <property type="entry name" value="RAN GTPASE-ACTIVATING PROTEIN 1"/>
    <property type="match status" value="1"/>
</dbReference>